<evidence type="ECO:0000313" key="7">
    <source>
        <dbReference type="EMBL" id="PJF36573.1"/>
    </source>
</evidence>
<dbReference type="SUPFAM" id="SSF48179">
    <property type="entry name" value="6-phosphogluconate dehydrogenase C-terminal domain-like"/>
    <property type="match status" value="1"/>
</dbReference>
<accession>A0A2M8PGA5</accession>
<reference evidence="7 8" key="1">
    <citation type="submission" date="2017-11" db="EMBL/GenBank/DDBJ databases">
        <title>Evolution of Phototrophy in the Chloroflexi Phylum Driven by Horizontal Gene Transfer.</title>
        <authorList>
            <person name="Ward L.M."/>
            <person name="Hemp J."/>
            <person name="Shih P.M."/>
            <person name="Mcglynn S.E."/>
            <person name="Fischer W."/>
        </authorList>
    </citation>
    <scope>NUCLEOTIDE SEQUENCE [LARGE SCALE GENOMIC DNA]</scope>
    <source>
        <strain evidence="7">JP3_13</strain>
    </source>
</reference>
<evidence type="ECO:0000259" key="5">
    <source>
        <dbReference type="Pfam" id="PF03446"/>
    </source>
</evidence>
<dbReference type="PANTHER" id="PTHR43060">
    <property type="entry name" value="3-HYDROXYISOBUTYRATE DEHYDROGENASE-LIKE 1, MITOCHONDRIAL-RELATED"/>
    <property type="match status" value="1"/>
</dbReference>
<dbReference type="GO" id="GO:0051287">
    <property type="term" value="F:NAD binding"/>
    <property type="evidence" value="ECO:0007669"/>
    <property type="project" value="InterPro"/>
</dbReference>
<organism evidence="7 8">
    <name type="scientific">Candidatus Thermofonsia Clade 1 bacterium</name>
    <dbReference type="NCBI Taxonomy" id="2364210"/>
    <lineage>
        <taxon>Bacteria</taxon>
        <taxon>Bacillati</taxon>
        <taxon>Chloroflexota</taxon>
        <taxon>Candidatus Thermofontia</taxon>
        <taxon>Candidatus Thermofonsia Clade 1</taxon>
    </lineage>
</organism>
<evidence type="ECO:0000313" key="8">
    <source>
        <dbReference type="Proteomes" id="UP000229681"/>
    </source>
</evidence>
<comment type="similarity">
    <text evidence="1">Belongs to the HIBADH-related family.</text>
</comment>
<evidence type="ECO:0000256" key="2">
    <source>
        <dbReference type="ARBA" id="ARBA00023002"/>
    </source>
</evidence>
<dbReference type="InterPro" id="IPR015815">
    <property type="entry name" value="HIBADH-related"/>
</dbReference>
<dbReference type="EMBL" id="PGTM01000044">
    <property type="protein sequence ID" value="PJF36573.1"/>
    <property type="molecule type" value="Genomic_DNA"/>
</dbReference>
<dbReference type="GO" id="GO:0050661">
    <property type="term" value="F:NADP binding"/>
    <property type="evidence" value="ECO:0007669"/>
    <property type="project" value="InterPro"/>
</dbReference>
<dbReference type="Pfam" id="PF14833">
    <property type="entry name" value="NAD_binding_11"/>
    <property type="match status" value="1"/>
</dbReference>
<dbReference type="Gene3D" id="1.10.1040.10">
    <property type="entry name" value="N-(1-d-carboxylethyl)-l-norvaline Dehydrogenase, domain 2"/>
    <property type="match status" value="1"/>
</dbReference>
<dbReference type="InterPro" id="IPR006115">
    <property type="entry name" value="6PGDH_NADP-bd"/>
</dbReference>
<comment type="caution">
    <text evidence="7">The sequence shown here is derived from an EMBL/GenBank/DDBJ whole genome shotgun (WGS) entry which is preliminary data.</text>
</comment>
<keyword evidence="3" id="KW-0520">NAD</keyword>
<feature type="domain" description="6-phosphogluconate dehydrogenase NADP-binding" evidence="5">
    <location>
        <begin position="3"/>
        <end position="162"/>
    </location>
</feature>
<evidence type="ECO:0000256" key="4">
    <source>
        <dbReference type="PIRSR" id="PIRSR000103-1"/>
    </source>
</evidence>
<feature type="active site" evidence="4">
    <location>
        <position position="171"/>
    </location>
</feature>
<dbReference type="Pfam" id="PF03446">
    <property type="entry name" value="NAD_binding_2"/>
    <property type="match status" value="1"/>
</dbReference>
<dbReference type="AlphaFoldDB" id="A0A2M8PGA5"/>
<dbReference type="InterPro" id="IPR036291">
    <property type="entry name" value="NAD(P)-bd_dom_sf"/>
</dbReference>
<protein>
    <submittedName>
        <fullName evidence="7">2-hydroxy-3-oxopropionate reductase</fullName>
    </submittedName>
</protein>
<dbReference type="PANTHER" id="PTHR43060:SF15">
    <property type="entry name" value="3-HYDROXYISOBUTYRATE DEHYDROGENASE-LIKE 1, MITOCHONDRIAL-RELATED"/>
    <property type="match status" value="1"/>
</dbReference>
<dbReference type="InterPro" id="IPR029154">
    <property type="entry name" value="HIBADH-like_NADP-bd"/>
</dbReference>
<dbReference type="SUPFAM" id="SSF51735">
    <property type="entry name" value="NAD(P)-binding Rossmann-fold domains"/>
    <property type="match status" value="1"/>
</dbReference>
<dbReference type="InterPro" id="IPR013328">
    <property type="entry name" value="6PGD_dom2"/>
</dbReference>
<sequence>MLRVGYIGLGLMGAPIVRNLLRAGFQVVVHNRSRAIVDELAAEGAIAAHSPAEVARQVDVICTNLPDSTDVAQVVLGANGVIEGAHGNLIFMDNSTIKPETARMLAQALALHGVPALDAPCSGGQVGAQQGTLVYMVGGDYDAFQKVTPIFQATGKAWTYVGASGAGQIAKACNQIMVAAQMVAMGELLVLAQKAGVDPFKVVEAIRGGAAQCWTLDNKPQRLAQGIRTPGFKARMQLKDLNIVLETGKTYEAPLPLTEVTAALFRQMVESGNGDLDNAAVLSVLERIANVRIGQNGS</sequence>
<feature type="domain" description="3-hydroxyisobutyrate dehydrogenase-like NAD-binding" evidence="6">
    <location>
        <begin position="165"/>
        <end position="285"/>
    </location>
</feature>
<evidence type="ECO:0000256" key="1">
    <source>
        <dbReference type="ARBA" id="ARBA00009080"/>
    </source>
</evidence>
<keyword evidence="2" id="KW-0560">Oxidoreductase</keyword>
<dbReference type="GO" id="GO:0016491">
    <property type="term" value="F:oxidoreductase activity"/>
    <property type="evidence" value="ECO:0007669"/>
    <property type="project" value="UniProtKB-KW"/>
</dbReference>
<evidence type="ECO:0000256" key="3">
    <source>
        <dbReference type="ARBA" id="ARBA00023027"/>
    </source>
</evidence>
<dbReference type="PIRSF" id="PIRSF000103">
    <property type="entry name" value="HIBADH"/>
    <property type="match status" value="1"/>
</dbReference>
<evidence type="ECO:0000259" key="6">
    <source>
        <dbReference type="Pfam" id="PF14833"/>
    </source>
</evidence>
<dbReference type="InterPro" id="IPR008927">
    <property type="entry name" value="6-PGluconate_DH-like_C_sf"/>
</dbReference>
<dbReference type="Proteomes" id="UP000229681">
    <property type="component" value="Unassembled WGS sequence"/>
</dbReference>
<name>A0A2M8PGA5_9CHLR</name>
<dbReference type="Gene3D" id="3.40.50.720">
    <property type="entry name" value="NAD(P)-binding Rossmann-like Domain"/>
    <property type="match status" value="1"/>
</dbReference>
<gene>
    <name evidence="7" type="ORF">CUN49_04750</name>
</gene>
<proteinExistence type="inferred from homology"/>